<dbReference type="SUPFAM" id="SSF55811">
    <property type="entry name" value="Nudix"/>
    <property type="match status" value="1"/>
</dbReference>
<evidence type="ECO:0000256" key="12">
    <source>
        <dbReference type="ARBA" id="ARBA00038905"/>
    </source>
</evidence>
<keyword evidence="8" id="KW-0460">Magnesium</keyword>
<evidence type="ECO:0000313" key="19">
    <source>
        <dbReference type="Proteomes" id="UP000007472"/>
    </source>
</evidence>
<comment type="cofactor">
    <cofactor evidence="1">
        <name>Mg(2+)</name>
        <dbReference type="ChEBI" id="CHEBI:18420"/>
    </cofactor>
</comment>
<dbReference type="Pfam" id="PF00293">
    <property type="entry name" value="NUDIX"/>
    <property type="match status" value="1"/>
</dbReference>
<proteinExistence type="inferred from homology"/>
<dbReference type="EC" id="3.6.1.55" evidence="12"/>
<dbReference type="CDD" id="cd00564">
    <property type="entry name" value="TMP_TenI"/>
    <property type="match status" value="1"/>
</dbReference>
<dbReference type="InterPro" id="IPR020476">
    <property type="entry name" value="Nudix_hydrolase"/>
</dbReference>
<evidence type="ECO:0000256" key="13">
    <source>
        <dbReference type="ARBA" id="ARBA00040794"/>
    </source>
</evidence>
<evidence type="ECO:0000256" key="1">
    <source>
        <dbReference type="ARBA" id="ARBA00001946"/>
    </source>
</evidence>
<dbReference type="EMBL" id="CP002456">
    <property type="protein sequence ID" value="ADU91740.1"/>
    <property type="molecule type" value="Genomic_DNA"/>
</dbReference>
<dbReference type="NCBIfam" id="NF006530">
    <property type="entry name" value="PRK08999.1"/>
    <property type="match status" value="1"/>
</dbReference>
<dbReference type="GO" id="GO:0006260">
    <property type="term" value="P:DNA replication"/>
    <property type="evidence" value="ECO:0007669"/>
    <property type="project" value="UniProtKB-KW"/>
</dbReference>
<dbReference type="PANTHER" id="PTHR47707">
    <property type="entry name" value="8-OXO-DGTP DIPHOSPHATASE"/>
    <property type="match status" value="1"/>
</dbReference>
<protein>
    <recommendedName>
        <fullName evidence="13">8-oxo-dGTP diphosphatase</fullName>
        <ecNumber evidence="12">3.6.1.55</ecNumber>
    </recommendedName>
    <alternativeName>
        <fullName evidence="16">7,8-dihydro-8-oxoguanine-triphosphatase</fullName>
    </alternativeName>
    <alternativeName>
        <fullName evidence="15">Mutator protein MutT</fullName>
    </alternativeName>
    <alternativeName>
        <fullName evidence="14">dGTP pyrophosphohydrolase</fullName>
    </alternativeName>
</protein>
<evidence type="ECO:0000256" key="14">
    <source>
        <dbReference type="ARBA" id="ARBA00041592"/>
    </source>
</evidence>
<dbReference type="InterPro" id="IPR000086">
    <property type="entry name" value="NUDIX_hydrolase_dom"/>
</dbReference>
<evidence type="ECO:0000256" key="6">
    <source>
        <dbReference type="ARBA" id="ARBA00022763"/>
    </source>
</evidence>
<dbReference type="KEGG" id="teq:TEQUI_0802"/>
<evidence type="ECO:0000256" key="5">
    <source>
        <dbReference type="ARBA" id="ARBA00022723"/>
    </source>
</evidence>
<reference evidence="18 19" key="1">
    <citation type="journal article" date="2011" name="J. Bacteriol.">
        <title>Genome sequence of Taylorella equigenitalis MCE9, the causative agent of contagious equine metritis.</title>
        <authorList>
            <person name="Hebert L."/>
            <person name="Moumen B."/>
            <person name="Duquesne F."/>
            <person name="Breuil M.F."/>
            <person name="Laugier C."/>
            <person name="Batto J.M."/>
            <person name="Renault P."/>
            <person name="Petry S."/>
        </authorList>
    </citation>
    <scope>NUCLEOTIDE SEQUENCE [LARGE SCALE GENOMIC DNA]</scope>
    <source>
        <strain evidence="18 19">MCE9</strain>
    </source>
</reference>
<dbReference type="SUPFAM" id="SSF51391">
    <property type="entry name" value="Thiamin phosphate synthase"/>
    <property type="match status" value="1"/>
</dbReference>
<sequence>MSEEKPFFDVSACVLVDSEGRFLMAQRPEGKSWSGWWEFPGGKIEEGETPKDATIRELREELGVDLDPESTYPWVTLSYEYPKTEVLLHFFRCYKWTGKLCSLENQAFEWFTEMPTDRDLLPASVEPIEWLGLGNVYLISNFFEDALEINSNIKPEETIFWGRLVKAIDAGVKLFQFREPKASRILKNEDLKKYFDAMLEYCHLHGTKVLVNSCHPKTWAAQADGIHLRSADALIMDIEDAPEKGLLAVSCHNMADLLYAHELGADFVVLGHVLETASHPNSEPLGWKKFEECACESAIPVFAIGGQSKETLIEAFKHGAQGIAILRGGIIE</sequence>
<evidence type="ECO:0000313" key="18">
    <source>
        <dbReference type="EMBL" id="ADU91740.1"/>
    </source>
</evidence>
<feature type="domain" description="Nudix hydrolase" evidence="17">
    <location>
        <begin position="6"/>
        <end position="133"/>
    </location>
</feature>
<organism evidence="18 19">
    <name type="scientific">Taylorella equigenitalis (strain MCE9)</name>
    <dbReference type="NCBI Taxonomy" id="937774"/>
    <lineage>
        <taxon>Bacteria</taxon>
        <taxon>Pseudomonadati</taxon>
        <taxon>Pseudomonadota</taxon>
        <taxon>Betaproteobacteria</taxon>
        <taxon>Burkholderiales</taxon>
        <taxon>Alcaligenaceae</taxon>
        <taxon>Taylorella</taxon>
    </lineage>
</organism>
<dbReference type="InterPro" id="IPR022998">
    <property type="entry name" value="ThiamineP_synth_TenI"/>
</dbReference>
<dbReference type="GO" id="GO:0044716">
    <property type="term" value="F:8-oxo-GDP phosphatase activity"/>
    <property type="evidence" value="ECO:0007669"/>
    <property type="project" value="TreeGrafter"/>
</dbReference>
<evidence type="ECO:0000256" key="9">
    <source>
        <dbReference type="ARBA" id="ARBA00023204"/>
    </source>
</evidence>
<dbReference type="PRINTS" id="PR00502">
    <property type="entry name" value="NUDIXFAMILY"/>
</dbReference>
<evidence type="ECO:0000256" key="10">
    <source>
        <dbReference type="ARBA" id="ARBA00035861"/>
    </source>
</evidence>
<name>A0A654KH75_TAYEM</name>
<dbReference type="GO" id="GO:0044715">
    <property type="term" value="F:8-oxo-dGDP phosphatase activity"/>
    <property type="evidence" value="ECO:0007669"/>
    <property type="project" value="TreeGrafter"/>
</dbReference>
<dbReference type="CDD" id="cd03425">
    <property type="entry name" value="NUDIX_MutT_NudA_like"/>
    <property type="match status" value="1"/>
</dbReference>
<dbReference type="Gene3D" id="3.90.79.10">
    <property type="entry name" value="Nucleoside Triphosphate Pyrophosphohydrolase"/>
    <property type="match status" value="1"/>
</dbReference>
<accession>A0A654KH75</accession>
<keyword evidence="9" id="KW-0234">DNA repair</keyword>
<keyword evidence="7" id="KW-0378">Hydrolase</keyword>
<comment type="catalytic activity">
    <reaction evidence="11">
        <text>8-oxo-GTP + H2O = 8-oxo-GMP + diphosphate + H(+)</text>
        <dbReference type="Rhea" id="RHEA:67616"/>
        <dbReference type="ChEBI" id="CHEBI:15377"/>
        <dbReference type="ChEBI" id="CHEBI:15378"/>
        <dbReference type="ChEBI" id="CHEBI:33019"/>
        <dbReference type="ChEBI" id="CHEBI:143553"/>
        <dbReference type="ChEBI" id="CHEBI:145694"/>
    </reaction>
</comment>
<dbReference type="PANTHER" id="PTHR47707:SF1">
    <property type="entry name" value="NUDIX HYDROLASE FAMILY PROTEIN"/>
    <property type="match status" value="1"/>
</dbReference>
<evidence type="ECO:0000256" key="15">
    <source>
        <dbReference type="ARBA" id="ARBA00041979"/>
    </source>
</evidence>
<keyword evidence="3" id="KW-0515">Mutator protein</keyword>
<dbReference type="InterPro" id="IPR013785">
    <property type="entry name" value="Aldolase_TIM"/>
</dbReference>
<keyword evidence="5" id="KW-0479">Metal-binding</keyword>
<dbReference type="Gene3D" id="3.20.20.70">
    <property type="entry name" value="Aldolase class I"/>
    <property type="match status" value="1"/>
</dbReference>
<dbReference type="GO" id="GO:0006281">
    <property type="term" value="P:DNA repair"/>
    <property type="evidence" value="ECO:0007669"/>
    <property type="project" value="UniProtKB-KW"/>
</dbReference>
<evidence type="ECO:0000256" key="7">
    <source>
        <dbReference type="ARBA" id="ARBA00022801"/>
    </source>
</evidence>
<evidence type="ECO:0000256" key="4">
    <source>
        <dbReference type="ARBA" id="ARBA00022705"/>
    </source>
</evidence>
<evidence type="ECO:0000256" key="2">
    <source>
        <dbReference type="ARBA" id="ARBA00005582"/>
    </source>
</evidence>
<dbReference type="Pfam" id="PF02581">
    <property type="entry name" value="TMP-TENI"/>
    <property type="match status" value="1"/>
</dbReference>
<evidence type="ECO:0000259" key="17">
    <source>
        <dbReference type="PROSITE" id="PS51462"/>
    </source>
</evidence>
<gene>
    <name evidence="18" type="ordered locus">TEQUI_0802</name>
</gene>
<dbReference type="InterPro" id="IPR047127">
    <property type="entry name" value="MutT-like"/>
</dbReference>
<evidence type="ECO:0000256" key="16">
    <source>
        <dbReference type="ARBA" id="ARBA00042798"/>
    </source>
</evidence>
<evidence type="ECO:0000256" key="3">
    <source>
        <dbReference type="ARBA" id="ARBA00022457"/>
    </source>
</evidence>
<evidence type="ECO:0000256" key="8">
    <source>
        <dbReference type="ARBA" id="ARBA00022842"/>
    </source>
</evidence>
<dbReference type="GO" id="GO:0008413">
    <property type="term" value="F:8-oxo-7,8-dihydroguanosine triphosphate pyrophosphatase activity"/>
    <property type="evidence" value="ECO:0007669"/>
    <property type="project" value="TreeGrafter"/>
</dbReference>
<evidence type="ECO:0000256" key="11">
    <source>
        <dbReference type="ARBA" id="ARBA00036904"/>
    </source>
</evidence>
<dbReference type="GO" id="GO:0046872">
    <property type="term" value="F:metal ion binding"/>
    <property type="evidence" value="ECO:0007669"/>
    <property type="project" value="UniProtKB-KW"/>
</dbReference>
<dbReference type="GO" id="GO:0009228">
    <property type="term" value="P:thiamine biosynthetic process"/>
    <property type="evidence" value="ECO:0007669"/>
    <property type="project" value="UniProtKB-KW"/>
</dbReference>
<dbReference type="AlphaFoldDB" id="A0A654KH75"/>
<dbReference type="Proteomes" id="UP000007472">
    <property type="component" value="Chromosome"/>
</dbReference>
<keyword evidence="4" id="KW-0235">DNA replication</keyword>
<dbReference type="GO" id="GO:0035539">
    <property type="term" value="F:8-oxo-7,8-dihydrodeoxyguanosine triphosphate pyrophosphatase activity"/>
    <property type="evidence" value="ECO:0007669"/>
    <property type="project" value="UniProtKB-EC"/>
</dbReference>
<dbReference type="InterPro" id="IPR015797">
    <property type="entry name" value="NUDIX_hydrolase-like_dom_sf"/>
</dbReference>
<comment type="catalytic activity">
    <reaction evidence="10">
        <text>8-oxo-dGTP + H2O = 8-oxo-dGMP + diphosphate + H(+)</text>
        <dbReference type="Rhea" id="RHEA:31575"/>
        <dbReference type="ChEBI" id="CHEBI:15377"/>
        <dbReference type="ChEBI" id="CHEBI:15378"/>
        <dbReference type="ChEBI" id="CHEBI:33019"/>
        <dbReference type="ChEBI" id="CHEBI:63224"/>
        <dbReference type="ChEBI" id="CHEBI:77896"/>
        <dbReference type="EC" id="3.6.1.55"/>
    </reaction>
</comment>
<dbReference type="PROSITE" id="PS51462">
    <property type="entry name" value="NUDIX"/>
    <property type="match status" value="1"/>
</dbReference>
<dbReference type="InterPro" id="IPR036206">
    <property type="entry name" value="ThiamineP_synth_sf"/>
</dbReference>
<keyword evidence="6" id="KW-0227">DNA damage</keyword>
<comment type="similarity">
    <text evidence="2">Belongs to the Nudix hydrolase family.</text>
</comment>